<dbReference type="Pfam" id="PF14186">
    <property type="entry name" value="Aida_C2"/>
    <property type="match status" value="1"/>
</dbReference>
<organism evidence="4 5">
    <name type="scientific">Clavelina lepadiformis</name>
    <name type="common">Light-bulb sea squirt</name>
    <name type="synonym">Ascidia lepadiformis</name>
    <dbReference type="NCBI Taxonomy" id="159417"/>
    <lineage>
        <taxon>Eukaryota</taxon>
        <taxon>Metazoa</taxon>
        <taxon>Chordata</taxon>
        <taxon>Tunicata</taxon>
        <taxon>Ascidiacea</taxon>
        <taxon>Aplousobranchia</taxon>
        <taxon>Clavelinidae</taxon>
        <taxon>Clavelina</taxon>
    </lineage>
</organism>
<dbReference type="Proteomes" id="UP001642483">
    <property type="component" value="Unassembled WGS sequence"/>
</dbReference>
<reference evidence="4 5" key="1">
    <citation type="submission" date="2024-02" db="EMBL/GenBank/DDBJ databases">
        <authorList>
            <person name="Daric V."/>
            <person name="Darras S."/>
        </authorList>
    </citation>
    <scope>NUCLEOTIDE SEQUENCE [LARGE SCALE GENOMIC DNA]</scope>
</reference>
<evidence type="ECO:0000259" key="3">
    <source>
        <dbReference type="PROSITE" id="PS51911"/>
    </source>
</evidence>
<protein>
    <recommendedName>
        <fullName evidence="3">C2 Aida-type domain-containing protein</fullName>
    </recommendedName>
</protein>
<dbReference type="EMBL" id="CAWYQH010000130">
    <property type="protein sequence ID" value="CAK8692711.1"/>
    <property type="molecule type" value="Genomic_DNA"/>
</dbReference>
<dbReference type="Gene3D" id="2.60.40.150">
    <property type="entry name" value="C2 domain"/>
    <property type="match status" value="1"/>
</dbReference>
<evidence type="ECO:0000256" key="2">
    <source>
        <dbReference type="ARBA" id="ARBA00022473"/>
    </source>
</evidence>
<dbReference type="InterPro" id="IPR036818">
    <property type="entry name" value="AIDA_N_sf"/>
</dbReference>
<dbReference type="Pfam" id="PF08910">
    <property type="entry name" value="Aida_N"/>
    <property type="match status" value="1"/>
</dbReference>
<sequence length="298" mass="34077">MATTEKLVGKWYQTFKKATDFDSWGQLVEASDEYVKFSRQIRVSLNNMEWNEDQKKTLSRIASSAECRSKTLQSVDGKEDLRLEDMRRLHAVLKSIASATVEVIPTDVNARIERIRKRNAMTTPSPELTQVEDLEDEEVTFTSKFNTLLPKLPAIHGKSLVTVSIVKIGMKDAADYIDPYFVVSSKDKSGLDLCPAQNTPTSTSRDDTYLFFNVNVELQLALEDMIRGSAVFFEMRYFKQKRKTTVTKCFAFMEIDELKAGPCVIELYKKPLDYRRKKLTLLTSKPLYLHLGIIITSE</sequence>
<keyword evidence="5" id="KW-1185">Reference proteome</keyword>
<dbReference type="SUPFAM" id="SSF109779">
    <property type="entry name" value="Domain from hypothetical 2610208m17rik protein"/>
    <property type="match status" value="1"/>
</dbReference>
<dbReference type="PANTHER" id="PTHR28654:SF1">
    <property type="entry name" value="AXIN INTERACTOR, DORSALIZATION-ASSOCIATED PROTEIN"/>
    <property type="match status" value="1"/>
</dbReference>
<keyword evidence="2" id="KW-0217">Developmental protein</keyword>
<gene>
    <name evidence="4" type="ORF">CVLEPA_LOCUS25958</name>
</gene>
<evidence type="ECO:0000313" key="4">
    <source>
        <dbReference type="EMBL" id="CAK8692711.1"/>
    </source>
</evidence>
<accession>A0ABP0GLT1</accession>
<evidence type="ECO:0000313" key="5">
    <source>
        <dbReference type="Proteomes" id="UP001642483"/>
    </source>
</evidence>
<name>A0ABP0GLT1_CLALP</name>
<proteinExistence type="inferred from homology"/>
<comment type="similarity">
    <text evidence="1">Belongs to the AIDA family.</text>
</comment>
<dbReference type="InterPro" id="IPR023421">
    <property type="entry name" value="AIDA_N"/>
</dbReference>
<comment type="caution">
    <text evidence="4">The sequence shown here is derived from an EMBL/GenBank/DDBJ whole genome shotgun (WGS) entry which is preliminary data.</text>
</comment>
<evidence type="ECO:0000256" key="1">
    <source>
        <dbReference type="ARBA" id="ARBA00007205"/>
    </source>
</evidence>
<dbReference type="PANTHER" id="PTHR28654">
    <property type="entry name" value="AXIN INTERACTOR, DORSALIZATION-ASSOCIATED PROTEIN"/>
    <property type="match status" value="1"/>
</dbReference>
<feature type="domain" description="C2 Aida-type" evidence="3">
    <location>
        <begin position="149"/>
        <end position="296"/>
    </location>
</feature>
<dbReference type="InterPro" id="IPR025939">
    <property type="entry name" value="Aida_C"/>
</dbReference>
<dbReference type="PROSITE" id="PS51911">
    <property type="entry name" value="C2_AIDA"/>
    <property type="match status" value="1"/>
</dbReference>
<dbReference type="InterPro" id="IPR035892">
    <property type="entry name" value="C2_domain_sf"/>
</dbReference>
<dbReference type="Gene3D" id="1.20.120.360">
    <property type="entry name" value="Axin interactor, dorsalization-associated protein, N-terminal domain"/>
    <property type="match status" value="1"/>
</dbReference>